<accession>A0A2G2VFZ1</accession>
<keyword evidence="2" id="KW-1185">Reference proteome</keyword>
<dbReference type="OrthoDB" id="1686921at2759"/>
<evidence type="ECO:0000313" key="1">
    <source>
        <dbReference type="EMBL" id="PHT31910.1"/>
    </source>
</evidence>
<name>A0A2G2VFZ1_CAPBA</name>
<reference evidence="2" key="2">
    <citation type="journal article" date="2017" name="J. Anim. Genet.">
        <title>Multiple reference genome sequences of hot pepper reveal the massive evolution of plant disease resistance genes by retroduplication.</title>
        <authorList>
            <person name="Kim S."/>
            <person name="Park J."/>
            <person name="Yeom S.-I."/>
            <person name="Kim Y.-M."/>
            <person name="Seo E."/>
            <person name="Kim K.-T."/>
            <person name="Kim M.-S."/>
            <person name="Lee J.M."/>
            <person name="Cheong K."/>
            <person name="Shin H.-S."/>
            <person name="Kim S.-B."/>
            <person name="Han K."/>
            <person name="Lee J."/>
            <person name="Park M."/>
            <person name="Lee H.-A."/>
            <person name="Lee H.-Y."/>
            <person name="Lee Y."/>
            <person name="Oh S."/>
            <person name="Lee J.H."/>
            <person name="Choi E."/>
            <person name="Choi E."/>
            <person name="Lee S.E."/>
            <person name="Jeon J."/>
            <person name="Kim H."/>
            <person name="Choi G."/>
            <person name="Song H."/>
            <person name="Lee J."/>
            <person name="Lee S.-C."/>
            <person name="Kwon J.-K."/>
            <person name="Lee H.-Y."/>
            <person name="Koo N."/>
            <person name="Hong Y."/>
            <person name="Kim R.W."/>
            <person name="Kang W.-H."/>
            <person name="Huh J.H."/>
            <person name="Kang B.-C."/>
            <person name="Yang T.-J."/>
            <person name="Lee Y.-H."/>
            <person name="Bennetzen J.L."/>
            <person name="Choi D."/>
        </authorList>
    </citation>
    <scope>NUCLEOTIDE SEQUENCE [LARGE SCALE GENOMIC DNA]</scope>
    <source>
        <strain evidence="2">cv. PBC81</strain>
    </source>
</reference>
<sequence length="82" mass="8892">MTAGTEHMLMFEKLDEQFSILSGKDKSVVLWSIHDQVSTLVADQGDAKCPGSGASNPKPSIKCPIVQARGFFQGHDDTLEDV</sequence>
<organism evidence="1 2">
    <name type="scientific">Capsicum baccatum</name>
    <name type="common">Peruvian pepper</name>
    <dbReference type="NCBI Taxonomy" id="33114"/>
    <lineage>
        <taxon>Eukaryota</taxon>
        <taxon>Viridiplantae</taxon>
        <taxon>Streptophyta</taxon>
        <taxon>Embryophyta</taxon>
        <taxon>Tracheophyta</taxon>
        <taxon>Spermatophyta</taxon>
        <taxon>Magnoliopsida</taxon>
        <taxon>eudicotyledons</taxon>
        <taxon>Gunneridae</taxon>
        <taxon>Pentapetalae</taxon>
        <taxon>asterids</taxon>
        <taxon>lamiids</taxon>
        <taxon>Solanales</taxon>
        <taxon>Solanaceae</taxon>
        <taxon>Solanoideae</taxon>
        <taxon>Capsiceae</taxon>
        <taxon>Capsicum</taxon>
    </lineage>
</organism>
<comment type="caution">
    <text evidence="1">The sequence shown here is derived from an EMBL/GenBank/DDBJ whole genome shotgun (WGS) entry which is preliminary data.</text>
</comment>
<dbReference type="STRING" id="33114.A0A2G2VFZ1"/>
<proteinExistence type="predicted"/>
<dbReference type="EMBL" id="MLFT02000012">
    <property type="protein sequence ID" value="PHT31910.1"/>
    <property type="molecule type" value="Genomic_DNA"/>
</dbReference>
<protein>
    <submittedName>
        <fullName evidence="1">Uncharacterized protein</fullName>
    </submittedName>
</protein>
<gene>
    <name evidence="1" type="ORF">CQW23_28247</name>
</gene>
<dbReference type="Proteomes" id="UP000224567">
    <property type="component" value="Unassembled WGS sequence"/>
</dbReference>
<dbReference type="AlphaFoldDB" id="A0A2G2VFZ1"/>
<reference evidence="1 2" key="1">
    <citation type="journal article" date="2017" name="Genome Biol.">
        <title>New reference genome sequences of hot pepper reveal the massive evolution of plant disease-resistance genes by retroduplication.</title>
        <authorList>
            <person name="Kim S."/>
            <person name="Park J."/>
            <person name="Yeom S.I."/>
            <person name="Kim Y.M."/>
            <person name="Seo E."/>
            <person name="Kim K.T."/>
            <person name="Kim M.S."/>
            <person name="Lee J.M."/>
            <person name="Cheong K."/>
            <person name="Shin H.S."/>
            <person name="Kim S.B."/>
            <person name="Han K."/>
            <person name="Lee J."/>
            <person name="Park M."/>
            <person name="Lee H.A."/>
            <person name="Lee H.Y."/>
            <person name="Lee Y."/>
            <person name="Oh S."/>
            <person name="Lee J.H."/>
            <person name="Choi E."/>
            <person name="Choi E."/>
            <person name="Lee S.E."/>
            <person name="Jeon J."/>
            <person name="Kim H."/>
            <person name="Choi G."/>
            <person name="Song H."/>
            <person name="Lee J."/>
            <person name="Lee S.C."/>
            <person name="Kwon J.K."/>
            <person name="Lee H.Y."/>
            <person name="Koo N."/>
            <person name="Hong Y."/>
            <person name="Kim R.W."/>
            <person name="Kang W.H."/>
            <person name="Huh J.H."/>
            <person name="Kang B.C."/>
            <person name="Yang T.J."/>
            <person name="Lee Y.H."/>
            <person name="Bennetzen J.L."/>
            <person name="Choi D."/>
        </authorList>
    </citation>
    <scope>NUCLEOTIDE SEQUENCE [LARGE SCALE GENOMIC DNA]</scope>
    <source>
        <strain evidence="2">cv. PBC81</strain>
    </source>
</reference>
<evidence type="ECO:0000313" key="2">
    <source>
        <dbReference type="Proteomes" id="UP000224567"/>
    </source>
</evidence>